<accession>A0A3S0Q418</accession>
<evidence type="ECO:0000313" key="1">
    <source>
        <dbReference type="EMBL" id="RTZ46092.1"/>
    </source>
</evidence>
<comment type="caution">
    <text evidence="1">The sequence shown here is derived from an EMBL/GenBank/DDBJ whole genome shotgun (WGS) entry which is preliminary data.</text>
</comment>
<name>A0A3S0Q418_9FLAO</name>
<evidence type="ECO:0000313" key="2">
    <source>
        <dbReference type="Proteomes" id="UP000276953"/>
    </source>
</evidence>
<proteinExistence type="predicted"/>
<dbReference type="InterPro" id="IPR011990">
    <property type="entry name" value="TPR-like_helical_dom_sf"/>
</dbReference>
<dbReference type="Proteomes" id="UP000276953">
    <property type="component" value="Unassembled WGS sequence"/>
</dbReference>
<dbReference type="SUPFAM" id="SSF81901">
    <property type="entry name" value="HCP-like"/>
    <property type="match status" value="1"/>
</dbReference>
<protein>
    <submittedName>
        <fullName evidence="1">Uncharacterized protein</fullName>
    </submittedName>
</protein>
<dbReference type="AlphaFoldDB" id="A0A3S0Q418"/>
<dbReference type="EMBL" id="RYFC01000003">
    <property type="protein sequence ID" value="RTZ46092.1"/>
    <property type="molecule type" value="Genomic_DNA"/>
</dbReference>
<sequence>MEVYESVSNFYFEQKDYAKAVEYSKKVLELEKSNRKVEERLLALGRLKDAYGILKNDEEERKYLKLYTALKTVQTV</sequence>
<gene>
    <name evidence="1" type="ORF">EJ377_16395</name>
</gene>
<dbReference type="Gene3D" id="1.25.40.10">
    <property type="entry name" value="Tetratricopeptide repeat domain"/>
    <property type="match status" value="1"/>
</dbReference>
<organism evidence="1 2">
    <name type="scientific">Chryseobacterium arthrosphaerae</name>
    <dbReference type="NCBI Taxonomy" id="651561"/>
    <lineage>
        <taxon>Bacteria</taxon>
        <taxon>Pseudomonadati</taxon>
        <taxon>Bacteroidota</taxon>
        <taxon>Flavobacteriia</taxon>
        <taxon>Flavobacteriales</taxon>
        <taxon>Weeksellaceae</taxon>
        <taxon>Chryseobacterium group</taxon>
        <taxon>Chryseobacterium</taxon>
    </lineage>
</organism>
<reference evidence="1 2" key="1">
    <citation type="submission" date="2018-12" db="EMBL/GenBank/DDBJ databases">
        <title>Draft Genome Sequence of Chryseobacterium arthrosphaerae strain ED882-96 Isolated from the Blood of a Patient with Liver Cirrhosis in Taiwan.</title>
        <authorList>
            <person name="Lin J.-N."/>
            <person name="Lai C.-H."/>
            <person name="Yang C.-H."/>
            <person name="Huang Y.-H."/>
        </authorList>
    </citation>
    <scope>NUCLEOTIDE SEQUENCE [LARGE SCALE GENOMIC DNA]</scope>
    <source>
        <strain evidence="1 2">ED882-96</strain>
    </source>
</reference>